<proteinExistence type="predicted"/>
<accession>A0A3M7QYR9</accession>
<dbReference type="AlphaFoldDB" id="A0A3M7QYR9"/>
<dbReference type="Proteomes" id="UP000276133">
    <property type="component" value="Unassembled WGS sequence"/>
</dbReference>
<gene>
    <name evidence="1" type="ORF">BpHYR1_020067</name>
</gene>
<keyword evidence="2" id="KW-1185">Reference proteome</keyword>
<comment type="caution">
    <text evidence="1">The sequence shown here is derived from an EMBL/GenBank/DDBJ whole genome shotgun (WGS) entry which is preliminary data.</text>
</comment>
<reference evidence="1 2" key="1">
    <citation type="journal article" date="2018" name="Sci. Rep.">
        <title>Genomic signatures of local adaptation to the degree of environmental predictability in rotifers.</title>
        <authorList>
            <person name="Franch-Gras L."/>
            <person name="Hahn C."/>
            <person name="Garcia-Roger E.M."/>
            <person name="Carmona M.J."/>
            <person name="Serra M."/>
            <person name="Gomez A."/>
        </authorList>
    </citation>
    <scope>NUCLEOTIDE SEQUENCE [LARGE SCALE GENOMIC DNA]</scope>
    <source>
        <strain evidence="1">HYR1</strain>
    </source>
</reference>
<evidence type="ECO:0000313" key="1">
    <source>
        <dbReference type="EMBL" id="RNA16105.1"/>
    </source>
</evidence>
<organism evidence="1 2">
    <name type="scientific">Brachionus plicatilis</name>
    <name type="common">Marine rotifer</name>
    <name type="synonym">Brachionus muelleri</name>
    <dbReference type="NCBI Taxonomy" id="10195"/>
    <lineage>
        <taxon>Eukaryota</taxon>
        <taxon>Metazoa</taxon>
        <taxon>Spiralia</taxon>
        <taxon>Gnathifera</taxon>
        <taxon>Rotifera</taxon>
        <taxon>Eurotatoria</taxon>
        <taxon>Monogononta</taxon>
        <taxon>Pseudotrocha</taxon>
        <taxon>Ploima</taxon>
        <taxon>Brachionidae</taxon>
        <taxon>Brachionus</taxon>
    </lineage>
</organism>
<protein>
    <submittedName>
        <fullName evidence="1">Uncharacterized protein</fullName>
    </submittedName>
</protein>
<name>A0A3M7QYR9_BRAPC</name>
<evidence type="ECO:0000313" key="2">
    <source>
        <dbReference type="Proteomes" id="UP000276133"/>
    </source>
</evidence>
<sequence>MLLDFIFGKYPIFRKKKGWIWALLLESLTRVYEYICSSIKCLSILKSCAFIMMNIFFEMLVPQICVINPTELMQRF</sequence>
<dbReference type="EMBL" id="REGN01004814">
    <property type="protein sequence ID" value="RNA16105.1"/>
    <property type="molecule type" value="Genomic_DNA"/>
</dbReference>